<dbReference type="Pfam" id="PF13561">
    <property type="entry name" value="adh_short_C2"/>
    <property type="match status" value="1"/>
</dbReference>
<dbReference type="RefSeq" id="WP_246487323.1">
    <property type="nucleotide sequence ID" value="NZ_BMAY01000006.1"/>
</dbReference>
<dbReference type="PROSITE" id="PS00061">
    <property type="entry name" value="ADH_SHORT"/>
    <property type="match status" value="1"/>
</dbReference>
<evidence type="ECO:0000313" key="4">
    <source>
        <dbReference type="EMBL" id="GFZ27177.1"/>
    </source>
</evidence>
<dbReference type="InterPro" id="IPR020904">
    <property type="entry name" value="Sc_DH/Rdtase_CS"/>
</dbReference>
<reference evidence="4" key="1">
    <citation type="submission" date="2020-08" db="EMBL/GenBank/DDBJ databases">
        <title>Taxonomic study for Lactobacillus species isolated from hardwood bark.</title>
        <authorList>
            <person name="Tohno M."/>
            <person name="Tanizawa Y."/>
        </authorList>
    </citation>
    <scope>NUCLEOTIDE SEQUENCE</scope>
    <source>
        <strain evidence="4">B40</strain>
    </source>
</reference>
<dbReference type="PRINTS" id="PR00080">
    <property type="entry name" value="SDRFAMILY"/>
</dbReference>
<dbReference type="SMART" id="SM00822">
    <property type="entry name" value="PKS_KR"/>
    <property type="match status" value="1"/>
</dbReference>
<protein>
    <submittedName>
        <fullName evidence="4">Gluconate 5-dehydrogenase</fullName>
    </submittedName>
</protein>
<dbReference type="AlphaFoldDB" id="A0A916QJX4"/>
<dbReference type="PANTHER" id="PTHR43975:SF2">
    <property type="entry name" value="EG:BACR7A4.14 PROTEIN-RELATED"/>
    <property type="match status" value="1"/>
</dbReference>
<dbReference type="InterPro" id="IPR036291">
    <property type="entry name" value="NAD(P)-bd_dom_sf"/>
</dbReference>
<dbReference type="Proteomes" id="UP000677218">
    <property type="component" value="Unassembled WGS sequence"/>
</dbReference>
<dbReference type="NCBIfam" id="NF005559">
    <property type="entry name" value="PRK07231.1"/>
    <property type="match status" value="1"/>
</dbReference>
<evidence type="ECO:0000256" key="1">
    <source>
        <dbReference type="ARBA" id="ARBA00006484"/>
    </source>
</evidence>
<dbReference type="CDD" id="cd05233">
    <property type="entry name" value="SDR_c"/>
    <property type="match status" value="1"/>
</dbReference>
<evidence type="ECO:0000259" key="3">
    <source>
        <dbReference type="SMART" id="SM00822"/>
    </source>
</evidence>
<dbReference type="InterPro" id="IPR057326">
    <property type="entry name" value="KR_dom"/>
</dbReference>
<comment type="caution">
    <text evidence="4">The sequence shown here is derived from an EMBL/GenBank/DDBJ whole genome shotgun (WGS) entry which is preliminary data.</text>
</comment>
<dbReference type="GO" id="GO:0016491">
    <property type="term" value="F:oxidoreductase activity"/>
    <property type="evidence" value="ECO:0007669"/>
    <property type="project" value="UniProtKB-KW"/>
</dbReference>
<evidence type="ECO:0000313" key="5">
    <source>
        <dbReference type="Proteomes" id="UP000677218"/>
    </source>
</evidence>
<dbReference type="PANTHER" id="PTHR43975">
    <property type="entry name" value="ZGC:101858"/>
    <property type="match status" value="1"/>
</dbReference>
<gene>
    <name evidence="4" type="primary">kduD_1</name>
    <name evidence="4" type="ORF">LCB40_10570</name>
</gene>
<accession>A0A916QJX4</accession>
<organism evidence="4 5">
    <name type="scientific">Lactobacillus corticis</name>
    <dbReference type="NCBI Taxonomy" id="2201249"/>
    <lineage>
        <taxon>Bacteria</taxon>
        <taxon>Bacillati</taxon>
        <taxon>Bacillota</taxon>
        <taxon>Bacilli</taxon>
        <taxon>Lactobacillales</taxon>
        <taxon>Lactobacillaceae</taxon>
        <taxon>Lactobacillus</taxon>
    </lineage>
</organism>
<dbReference type="SUPFAM" id="SSF51735">
    <property type="entry name" value="NAD(P)-binding Rossmann-fold domains"/>
    <property type="match status" value="1"/>
</dbReference>
<dbReference type="EMBL" id="BMAY01000006">
    <property type="protein sequence ID" value="GFZ27177.1"/>
    <property type="molecule type" value="Genomic_DNA"/>
</dbReference>
<dbReference type="PRINTS" id="PR00081">
    <property type="entry name" value="GDHRDH"/>
</dbReference>
<sequence length="253" mass="26826">MSSIQTNKFSGKTAIVTGGGSGLGRAMAERFAAEGAEVVITGRHEEILAEVAKTSDKISYLVGDMTKDEDVAALADYVKDKFGRLDILVNNAGWCPVVPIQEVTMENYDQAFNLDVRAVVNLTVKTLPLLIKARGTIINLSSTGATNVAPNLSLYCGAKAAIENFTRGWAMDLAKDGVRVNAIAPGAFKTNIWNVTDLDEEAAKAHEAGIVNSIPLKRMGDPREVAALASYLASDDAAYITGSIYKITGGLGQ</sequence>
<dbReference type="FunFam" id="3.40.50.720:FF:000084">
    <property type="entry name" value="Short-chain dehydrogenase reductase"/>
    <property type="match status" value="1"/>
</dbReference>
<feature type="domain" description="Ketoreductase" evidence="3">
    <location>
        <begin position="12"/>
        <end position="186"/>
    </location>
</feature>
<name>A0A916QJX4_9LACO</name>
<evidence type="ECO:0000256" key="2">
    <source>
        <dbReference type="ARBA" id="ARBA00023002"/>
    </source>
</evidence>
<keyword evidence="2" id="KW-0560">Oxidoreductase</keyword>
<dbReference type="Gene3D" id="3.40.50.720">
    <property type="entry name" value="NAD(P)-binding Rossmann-like Domain"/>
    <property type="match status" value="1"/>
</dbReference>
<proteinExistence type="inferred from homology"/>
<dbReference type="InterPro" id="IPR002347">
    <property type="entry name" value="SDR_fam"/>
</dbReference>
<dbReference type="GO" id="GO:0008206">
    <property type="term" value="P:bile acid metabolic process"/>
    <property type="evidence" value="ECO:0007669"/>
    <property type="project" value="UniProtKB-ARBA"/>
</dbReference>
<keyword evidence="5" id="KW-1185">Reference proteome</keyword>
<comment type="similarity">
    <text evidence="1">Belongs to the short-chain dehydrogenases/reductases (SDR) family.</text>
</comment>